<keyword evidence="2" id="KW-1185">Reference proteome</keyword>
<dbReference type="STRING" id="1235591.CAK95_24855"/>
<dbReference type="GO" id="GO:0004197">
    <property type="term" value="F:cysteine-type endopeptidase activity"/>
    <property type="evidence" value="ECO:0007669"/>
    <property type="project" value="InterPro"/>
</dbReference>
<dbReference type="Gene3D" id="3.40.50.1460">
    <property type="match status" value="1"/>
</dbReference>
<dbReference type="OrthoDB" id="9816009at2"/>
<dbReference type="PANTHER" id="PTHR22576">
    <property type="entry name" value="MUCOSA ASSOCIATED LYMPHOID TISSUE LYMPHOMA TRANSLOCATION PROTEIN 1/PARACASPASE"/>
    <property type="match status" value="1"/>
</dbReference>
<protein>
    <submittedName>
        <fullName evidence="1">Peptidase C14, caspase catalytic subunit p20</fullName>
    </submittedName>
</protein>
<gene>
    <name evidence="1" type="ORF">CAK95_24855</name>
</gene>
<dbReference type="InterPro" id="IPR001309">
    <property type="entry name" value="Pept_C14_p20"/>
</dbReference>
<dbReference type="InterPro" id="IPR011600">
    <property type="entry name" value="Pept_C14_caspase"/>
</dbReference>
<dbReference type="InterPro" id="IPR029030">
    <property type="entry name" value="Caspase-like_dom_sf"/>
</dbReference>
<dbReference type="AlphaFoldDB" id="A0A1W6ZX42"/>
<organism evidence="1 2">
    <name type="scientific">Pseudorhodoplanes sinuspersici</name>
    <dbReference type="NCBI Taxonomy" id="1235591"/>
    <lineage>
        <taxon>Bacteria</taxon>
        <taxon>Pseudomonadati</taxon>
        <taxon>Pseudomonadota</taxon>
        <taxon>Alphaproteobacteria</taxon>
        <taxon>Hyphomicrobiales</taxon>
        <taxon>Pseudorhodoplanes</taxon>
    </lineage>
</organism>
<dbReference type="InterPro" id="IPR052039">
    <property type="entry name" value="Caspase-related_regulators"/>
</dbReference>
<name>A0A1W6ZX42_9HYPH</name>
<dbReference type="KEGG" id="psin:CAK95_24855"/>
<dbReference type="SUPFAM" id="SSF52129">
    <property type="entry name" value="Caspase-like"/>
    <property type="match status" value="1"/>
</dbReference>
<dbReference type="PROSITE" id="PS50208">
    <property type="entry name" value="CASPASE_P20"/>
    <property type="match status" value="1"/>
</dbReference>
<sequence length="498" mass="55175">MVRLTCIVAAMLLALGLTPAAAQKRVALVIGNDTYQNVTPLRKAGNDAERIAKTLKGLGFQVISATNQNRRSMSDSLTAFERALSEGDTAFFFFAGHGFQIKGENYLLPTDVPMALDGEEEKIHENSFLARRIMERVRSKGVRTTILVLDACRNNPFERAGTRSVRGGGGLAAMSEDGAFVIYSASENQTALDYASADDKDPNSVFTRYFVKELETPGLSLVQVAKRTQASVTELARKYKHAQRPAYYDEIVGDVVLNGTLDPKRAMEVIPQQVAALPVQPSPLPNRPSEPEQLNAPLANFMRHNGGWSVTLSFADPVTAISWRYGDKGNFRETGFLDTLDPRTRKRMPNPSLQLDADTPEGTIYVRYADIRGEWAEPFPIKFDPVAALERGERQILEMTSGSWLSFREFNGLMVYYTHLMSYRCAIREVKIGIDSTVPDKKLAMPVCDPSNPSSIPHSAQPYLKLSPGTKFVSIELTYRDGSVSETKTFRADARGNR</sequence>
<evidence type="ECO:0000313" key="2">
    <source>
        <dbReference type="Proteomes" id="UP000194137"/>
    </source>
</evidence>
<dbReference type="Pfam" id="PF00656">
    <property type="entry name" value="Peptidase_C14"/>
    <property type="match status" value="1"/>
</dbReference>
<dbReference type="PANTHER" id="PTHR22576:SF37">
    <property type="entry name" value="MUCOSA-ASSOCIATED LYMPHOID TISSUE LYMPHOMA TRANSLOCATION PROTEIN 1"/>
    <property type="match status" value="1"/>
</dbReference>
<dbReference type="GO" id="GO:0006508">
    <property type="term" value="P:proteolysis"/>
    <property type="evidence" value="ECO:0007669"/>
    <property type="project" value="InterPro"/>
</dbReference>
<accession>A0A1W6ZX42</accession>
<evidence type="ECO:0000313" key="1">
    <source>
        <dbReference type="EMBL" id="ARQ01969.1"/>
    </source>
</evidence>
<reference evidence="1 2" key="1">
    <citation type="submission" date="2017-05" db="EMBL/GenBank/DDBJ databases">
        <title>Full genome sequence of Pseudorhodoplanes sinuspersici.</title>
        <authorList>
            <person name="Dastgheib S.M.M."/>
            <person name="Shavandi M."/>
            <person name="Tirandaz H."/>
        </authorList>
    </citation>
    <scope>NUCLEOTIDE SEQUENCE [LARGE SCALE GENOMIC DNA]</scope>
    <source>
        <strain evidence="1 2">RIPI110</strain>
    </source>
</reference>
<dbReference type="EMBL" id="CP021112">
    <property type="protein sequence ID" value="ARQ01969.1"/>
    <property type="molecule type" value="Genomic_DNA"/>
</dbReference>
<dbReference type="Proteomes" id="UP000194137">
    <property type="component" value="Chromosome"/>
</dbReference>
<proteinExistence type="predicted"/>
<dbReference type="RefSeq" id="WP_086090362.1">
    <property type="nucleotide sequence ID" value="NZ_CP021112.1"/>
</dbReference>